<dbReference type="InterPro" id="IPR045005">
    <property type="entry name" value="BPM1-6"/>
</dbReference>
<reference evidence="5" key="2">
    <citation type="submission" date="2021-02" db="EMBL/GenBank/DDBJ databases">
        <authorList>
            <person name="Kimball J.A."/>
            <person name="Haas M.W."/>
            <person name="Macchietto M."/>
            <person name="Kono T."/>
            <person name="Duquette J."/>
            <person name="Shao M."/>
        </authorList>
    </citation>
    <scope>NUCLEOTIDE SEQUENCE</scope>
    <source>
        <tissue evidence="5">Fresh leaf tissue</tissue>
    </source>
</reference>
<evidence type="ECO:0000313" key="5">
    <source>
        <dbReference type="EMBL" id="KAG8082028.1"/>
    </source>
</evidence>
<dbReference type="PANTHER" id="PTHR26379">
    <property type="entry name" value="BTB/POZ AND MATH DOMAIN-CONTAINING PROTEIN 1"/>
    <property type="match status" value="1"/>
</dbReference>
<dbReference type="Pfam" id="PF24570">
    <property type="entry name" value="BACK_BPM_SPOP"/>
    <property type="match status" value="1"/>
</dbReference>
<comment type="pathway">
    <text evidence="1">Protein modification; protein ubiquitination.</text>
</comment>
<evidence type="ECO:0000259" key="4">
    <source>
        <dbReference type="PROSITE" id="PS50144"/>
    </source>
</evidence>
<dbReference type="Pfam" id="PF00651">
    <property type="entry name" value="BTB"/>
    <property type="match status" value="1"/>
</dbReference>
<evidence type="ECO:0000313" key="6">
    <source>
        <dbReference type="Proteomes" id="UP000729402"/>
    </source>
</evidence>
<dbReference type="GO" id="GO:0016567">
    <property type="term" value="P:protein ubiquitination"/>
    <property type="evidence" value="ECO:0007669"/>
    <property type="project" value="InterPro"/>
</dbReference>
<dbReference type="PANTHER" id="PTHR26379:SF339">
    <property type="entry name" value="BTB DOMAIN-CONTAINING PROTEIN"/>
    <property type="match status" value="1"/>
</dbReference>
<gene>
    <name evidence="5" type="ORF">GUJ93_ZPchr0014g47485</name>
</gene>
<feature type="domain" description="BTB" evidence="3">
    <location>
        <begin position="254"/>
        <end position="319"/>
    </location>
</feature>
<feature type="domain" description="MATH" evidence="4">
    <location>
        <begin position="70"/>
        <end position="214"/>
    </location>
</feature>
<protein>
    <submittedName>
        <fullName evidence="5">Uncharacterized protein</fullName>
    </submittedName>
</protein>
<evidence type="ECO:0000256" key="2">
    <source>
        <dbReference type="ARBA" id="ARBA00010846"/>
    </source>
</evidence>
<accession>A0A8J5TFS8</accession>
<reference evidence="5" key="1">
    <citation type="journal article" date="2021" name="bioRxiv">
        <title>Whole Genome Assembly and Annotation of Northern Wild Rice, Zizania palustris L., Supports a Whole Genome Duplication in the Zizania Genus.</title>
        <authorList>
            <person name="Haas M."/>
            <person name="Kono T."/>
            <person name="Macchietto M."/>
            <person name="Millas R."/>
            <person name="McGilp L."/>
            <person name="Shao M."/>
            <person name="Duquette J."/>
            <person name="Hirsch C.N."/>
            <person name="Kimball J."/>
        </authorList>
    </citation>
    <scope>NUCLEOTIDE SEQUENCE</scope>
    <source>
        <tissue evidence="5">Fresh leaf tissue</tissue>
    </source>
</reference>
<dbReference type="PROSITE" id="PS50144">
    <property type="entry name" value="MATH"/>
    <property type="match status" value="1"/>
</dbReference>
<dbReference type="AlphaFoldDB" id="A0A8J5TFS8"/>
<dbReference type="InterPro" id="IPR002083">
    <property type="entry name" value="MATH/TRAF_dom"/>
</dbReference>
<dbReference type="OrthoDB" id="6359816at2759"/>
<dbReference type="PROSITE" id="PS50097">
    <property type="entry name" value="BTB"/>
    <property type="match status" value="1"/>
</dbReference>
<comment type="caution">
    <text evidence="5">The sequence shown here is derived from an EMBL/GenBank/DDBJ whole genome shotgun (WGS) entry which is preliminary data.</text>
</comment>
<dbReference type="CDD" id="cd00121">
    <property type="entry name" value="MATH"/>
    <property type="match status" value="1"/>
</dbReference>
<proteinExistence type="inferred from homology"/>
<dbReference type="InterPro" id="IPR056423">
    <property type="entry name" value="BACK_BPM_SPOP"/>
</dbReference>
<evidence type="ECO:0000256" key="1">
    <source>
        <dbReference type="ARBA" id="ARBA00004906"/>
    </source>
</evidence>
<name>A0A8J5TFS8_ZIZPA</name>
<dbReference type="InterPro" id="IPR000210">
    <property type="entry name" value="BTB/POZ_dom"/>
</dbReference>
<dbReference type="SMART" id="SM00225">
    <property type="entry name" value="BTB"/>
    <property type="match status" value="1"/>
</dbReference>
<evidence type="ECO:0000259" key="3">
    <source>
        <dbReference type="PROSITE" id="PS50097"/>
    </source>
</evidence>
<sequence>MIQLDVLKIRQIIVKIISKTPTQRYKLTRLIQLDLLFSSPMSTVTASTTVVDSGELILRSASAIVSTTERCQHLLRIDGYSHIKASVTAGNSIRSRPFRVGGHDWHILYYPNGNSPVASDFVSVKLELGSASNIPTNLVWDPWYGHVQVQTVRAQFTFSLLDQAGEPVPPYSYRYEVCTFSNGGTEGPVRFIQKAVLERLEHLKNDRFTIRCDVTVIRKPEAKDHVDDGSPPTAPPPSDLARHLAGLLDTGESADVAFEVDGETFMAHRLVLAARSPVLRAELRESAGDVVVVRVDDMEAQDFEALLRYMYTDSLPETRGGDAAAAMLPDLVAAANRYKMERLRQVCEDKLCEYVNGTTFAAMLTFAGEHHCHVLKDKCLRFIDDPANLRSVVETTEGLEHLIKTYPSILKDLIAKLAMNVKM</sequence>
<dbReference type="EMBL" id="JAAALK010000086">
    <property type="protein sequence ID" value="KAG8082028.1"/>
    <property type="molecule type" value="Genomic_DNA"/>
</dbReference>
<organism evidence="5 6">
    <name type="scientific">Zizania palustris</name>
    <name type="common">Northern wild rice</name>
    <dbReference type="NCBI Taxonomy" id="103762"/>
    <lineage>
        <taxon>Eukaryota</taxon>
        <taxon>Viridiplantae</taxon>
        <taxon>Streptophyta</taxon>
        <taxon>Embryophyta</taxon>
        <taxon>Tracheophyta</taxon>
        <taxon>Spermatophyta</taxon>
        <taxon>Magnoliopsida</taxon>
        <taxon>Liliopsida</taxon>
        <taxon>Poales</taxon>
        <taxon>Poaceae</taxon>
        <taxon>BOP clade</taxon>
        <taxon>Oryzoideae</taxon>
        <taxon>Oryzeae</taxon>
        <taxon>Zizaniinae</taxon>
        <taxon>Zizania</taxon>
    </lineage>
</organism>
<keyword evidence="6" id="KW-1185">Reference proteome</keyword>
<dbReference type="Proteomes" id="UP000729402">
    <property type="component" value="Unassembled WGS sequence"/>
</dbReference>
<comment type="similarity">
    <text evidence="2">Belongs to the Tdpoz family.</text>
</comment>
<dbReference type="Pfam" id="PF22486">
    <property type="entry name" value="MATH_2"/>
    <property type="match status" value="1"/>
</dbReference>